<gene>
    <name evidence="1" type="ORF">UFOPK2855_01108</name>
</gene>
<sequence length="128" mass="13585">MSRGIRAAFVYDIFCRDINIAIRRTARNGGSDQAIEYCHNNAGLNATNAVVAIIITRLLIARCNSAKVTATTINAQVALSSNKNRFALSPTEIPAAIKTESPGGRTVIGNPVTSSIPRPFAMLVPTAT</sequence>
<name>A0A6J6V5E8_9ZZZZ</name>
<protein>
    <submittedName>
        <fullName evidence="1">Unannotated protein</fullName>
    </submittedName>
</protein>
<accession>A0A6J6V5E8</accession>
<proteinExistence type="predicted"/>
<dbReference type="EMBL" id="CAEZZK010000241">
    <property type="protein sequence ID" value="CAB4767351.1"/>
    <property type="molecule type" value="Genomic_DNA"/>
</dbReference>
<organism evidence="1">
    <name type="scientific">freshwater metagenome</name>
    <dbReference type="NCBI Taxonomy" id="449393"/>
    <lineage>
        <taxon>unclassified sequences</taxon>
        <taxon>metagenomes</taxon>
        <taxon>ecological metagenomes</taxon>
    </lineage>
</organism>
<dbReference type="AlphaFoldDB" id="A0A6J6V5E8"/>
<reference evidence="1" key="1">
    <citation type="submission" date="2020-05" db="EMBL/GenBank/DDBJ databases">
        <authorList>
            <person name="Chiriac C."/>
            <person name="Salcher M."/>
            <person name="Ghai R."/>
            <person name="Kavagutti S V."/>
        </authorList>
    </citation>
    <scope>NUCLEOTIDE SEQUENCE</scope>
</reference>
<evidence type="ECO:0000313" key="1">
    <source>
        <dbReference type="EMBL" id="CAB4767351.1"/>
    </source>
</evidence>